<dbReference type="KEGG" id="hhb:Hhub_2618"/>
<evidence type="ECO:0000313" key="4">
    <source>
        <dbReference type="Proteomes" id="UP000066737"/>
    </source>
</evidence>
<sequence>MSTDTTRGAPQSRDDADTTPLEATVVRYQNTPDRCTLSPPDVNGDRRLTAWLSVDADALVTLAEHR</sequence>
<keyword evidence="4" id="KW-1185">Reference proteome</keyword>
<dbReference type="EMBL" id="LN831302">
    <property type="protein sequence ID" value="CQH57866.1"/>
    <property type="molecule type" value="Genomic_DNA"/>
</dbReference>
<evidence type="ECO:0000259" key="2">
    <source>
        <dbReference type="Pfam" id="PF24351"/>
    </source>
</evidence>
<feature type="region of interest" description="Disordered" evidence="1">
    <location>
        <begin position="1"/>
        <end position="22"/>
    </location>
</feature>
<evidence type="ECO:0000256" key="1">
    <source>
        <dbReference type="SAM" id="MobiDB-lite"/>
    </source>
</evidence>
<dbReference type="Proteomes" id="UP000066737">
    <property type="component" value="Chromosome I"/>
</dbReference>
<gene>
    <name evidence="3" type="ORF">HHUB_2618</name>
</gene>
<organism evidence="3 4">
    <name type="scientific">Halobacterium hubeiense</name>
    <dbReference type="NCBI Taxonomy" id="1407499"/>
    <lineage>
        <taxon>Archaea</taxon>
        <taxon>Methanobacteriati</taxon>
        <taxon>Methanobacteriota</taxon>
        <taxon>Stenosarchaea group</taxon>
        <taxon>Halobacteria</taxon>
        <taxon>Halobacteriales</taxon>
        <taxon>Halobacteriaceae</taxon>
        <taxon>Halobacterium</taxon>
    </lineage>
</organism>
<feature type="domain" description="DUF7511" evidence="2">
    <location>
        <begin position="21"/>
        <end position="66"/>
    </location>
</feature>
<accession>A0A0U5H109</accession>
<proteinExistence type="predicted"/>
<dbReference type="AlphaFoldDB" id="A0A0U5H109"/>
<reference evidence="4" key="1">
    <citation type="journal article" date="2016" name="Environ. Microbiol.">
        <title>The complete genome of a viable archaeum isolated from 123-million-year-old rock salt.</title>
        <authorList>
            <person name="Jaakkola S.T."/>
            <person name="Pfeiffer F."/>
            <person name="Ravantti J.J."/>
            <person name="Guo Q."/>
            <person name="Liu Y."/>
            <person name="Chen X."/>
            <person name="Ma H."/>
            <person name="Yang C."/>
            <person name="Oksanen H.M."/>
            <person name="Bamford D.H."/>
        </authorList>
    </citation>
    <scope>NUCLEOTIDE SEQUENCE</scope>
    <source>
        <strain evidence="4">JI20-1</strain>
    </source>
</reference>
<dbReference type="Pfam" id="PF24351">
    <property type="entry name" value="DUF7511"/>
    <property type="match status" value="1"/>
</dbReference>
<dbReference type="InterPro" id="IPR055933">
    <property type="entry name" value="DUF7511"/>
</dbReference>
<evidence type="ECO:0000313" key="3">
    <source>
        <dbReference type="EMBL" id="CQH57866.1"/>
    </source>
</evidence>
<dbReference type="OrthoDB" id="186853at2157"/>
<name>A0A0U5H109_9EURY</name>
<protein>
    <recommendedName>
        <fullName evidence="2">DUF7511 domain-containing protein</fullName>
    </recommendedName>
</protein>
<dbReference type="GeneID" id="26659251"/>
<dbReference type="RefSeq" id="WP_059057049.1">
    <property type="nucleotide sequence ID" value="NZ_CEML01000001.1"/>
</dbReference>